<dbReference type="PANTHER" id="PTHR42920">
    <property type="entry name" value="OS03G0707200 PROTEIN-RELATED"/>
    <property type="match status" value="1"/>
</dbReference>
<keyword evidence="3" id="KW-1003">Cell membrane</keyword>
<dbReference type="Proteomes" id="UP000322139">
    <property type="component" value="Unassembled WGS sequence"/>
</dbReference>
<dbReference type="InterPro" id="IPR037185">
    <property type="entry name" value="EmrE-like"/>
</dbReference>
<feature type="transmembrane region" description="Helical" evidence="7">
    <location>
        <begin position="69"/>
        <end position="93"/>
    </location>
</feature>
<evidence type="ECO:0000256" key="5">
    <source>
        <dbReference type="ARBA" id="ARBA00022989"/>
    </source>
</evidence>
<evidence type="ECO:0000256" key="7">
    <source>
        <dbReference type="SAM" id="Phobius"/>
    </source>
</evidence>
<keyword evidence="4 7" id="KW-0812">Transmembrane</keyword>
<proteinExistence type="inferred from homology"/>
<dbReference type="Pfam" id="PF00892">
    <property type="entry name" value="EamA"/>
    <property type="match status" value="2"/>
</dbReference>
<dbReference type="AlphaFoldDB" id="A0A5D4RHB3"/>
<keyword evidence="5 7" id="KW-1133">Transmembrane helix</keyword>
<feature type="transmembrane region" description="Helical" evidence="7">
    <location>
        <begin position="99"/>
        <end position="118"/>
    </location>
</feature>
<name>A0A5D4RHB3_9BACI</name>
<evidence type="ECO:0000256" key="4">
    <source>
        <dbReference type="ARBA" id="ARBA00022692"/>
    </source>
</evidence>
<feature type="transmembrane region" description="Helical" evidence="7">
    <location>
        <begin position="247"/>
        <end position="267"/>
    </location>
</feature>
<feature type="transmembrane region" description="Helical" evidence="7">
    <location>
        <begin position="7"/>
        <end position="30"/>
    </location>
</feature>
<feature type="domain" description="EamA" evidence="8">
    <location>
        <begin position="8"/>
        <end position="141"/>
    </location>
</feature>
<reference evidence="9 10" key="1">
    <citation type="submission" date="2019-08" db="EMBL/GenBank/DDBJ databases">
        <title>Bacillus genomes from the desert of Cuatro Cienegas, Coahuila.</title>
        <authorList>
            <person name="Olmedo-Alvarez G."/>
        </authorList>
    </citation>
    <scope>NUCLEOTIDE SEQUENCE [LARGE SCALE GENOMIC DNA]</scope>
    <source>
        <strain evidence="9 10">CH446_14T</strain>
    </source>
</reference>
<comment type="subcellular location">
    <subcellularLocation>
        <location evidence="1">Cell membrane</location>
        <topology evidence="1">Multi-pass membrane protein</topology>
    </subcellularLocation>
</comment>
<evidence type="ECO:0000313" key="9">
    <source>
        <dbReference type="EMBL" id="TYS49234.1"/>
    </source>
</evidence>
<keyword evidence="6 7" id="KW-0472">Membrane</keyword>
<protein>
    <submittedName>
        <fullName evidence="9">DMT family transporter</fullName>
    </submittedName>
</protein>
<dbReference type="InterPro" id="IPR000620">
    <property type="entry name" value="EamA_dom"/>
</dbReference>
<evidence type="ECO:0000256" key="3">
    <source>
        <dbReference type="ARBA" id="ARBA00022475"/>
    </source>
</evidence>
<dbReference type="GO" id="GO:0005886">
    <property type="term" value="C:plasma membrane"/>
    <property type="evidence" value="ECO:0007669"/>
    <property type="project" value="UniProtKB-SubCell"/>
</dbReference>
<evidence type="ECO:0000256" key="2">
    <source>
        <dbReference type="ARBA" id="ARBA00007362"/>
    </source>
</evidence>
<sequence>MKQSRSLADICLLLVALVWGATFVLVQNAISFLEPFTFNAVRFFIAGMLLAVWLVIFKREQLVHLNWKLVSSGIFIGLWLFAGYAFQTAGLLYTTSSKAGFITGLSVVMVPLLSFALLKMKPGGNSVIGVAAAAAGLYLLAMTDASSLNKGDMLTFVCAAGFALHIIFTGKFSKHHPALLLTVVQILTVSALSSVSAIFFEDWQSALNPDIILEANVVTALLVTSLFATALAFLAQTAFQKFTTPTRVALIFAMEPVFAAAAGYFWAGDRLTITALAGCGLIFAGMVYAEMPSSKEKRAAAREQKSA</sequence>
<dbReference type="InterPro" id="IPR051258">
    <property type="entry name" value="Diverse_Substrate_Transporter"/>
</dbReference>
<feature type="transmembrane region" description="Helical" evidence="7">
    <location>
        <begin position="179"/>
        <end position="199"/>
    </location>
</feature>
<accession>A0A5D4RHB3</accession>
<dbReference type="RefSeq" id="WP_148974376.1">
    <property type="nucleotide sequence ID" value="NZ_JBNIKU010000001.1"/>
</dbReference>
<feature type="transmembrane region" description="Helical" evidence="7">
    <location>
        <begin position="36"/>
        <end position="57"/>
    </location>
</feature>
<gene>
    <name evidence="9" type="ORF">FZD51_08415</name>
</gene>
<organism evidence="9 10">
    <name type="scientific">Bacillus infantis</name>
    <dbReference type="NCBI Taxonomy" id="324767"/>
    <lineage>
        <taxon>Bacteria</taxon>
        <taxon>Bacillati</taxon>
        <taxon>Bacillota</taxon>
        <taxon>Bacilli</taxon>
        <taxon>Bacillales</taxon>
        <taxon>Bacillaceae</taxon>
        <taxon>Bacillus</taxon>
    </lineage>
</organism>
<feature type="transmembrane region" description="Helical" evidence="7">
    <location>
        <begin position="125"/>
        <end position="141"/>
    </location>
</feature>
<comment type="similarity">
    <text evidence="2">Belongs to the EamA transporter family.</text>
</comment>
<dbReference type="EMBL" id="VTER01000004">
    <property type="protein sequence ID" value="TYS49234.1"/>
    <property type="molecule type" value="Genomic_DNA"/>
</dbReference>
<feature type="domain" description="EamA" evidence="8">
    <location>
        <begin position="150"/>
        <end position="287"/>
    </location>
</feature>
<dbReference type="SUPFAM" id="SSF103481">
    <property type="entry name" value="Multidrug resistance efflux transporter EmrE"/>
    <property type="match status" value="2"/>
</dbReference>
<feature type="transmembrane region" description="Helical" evidence="7">
    <location>
        <begin position="211"/>
        <end position="235"/>
    </location>
</feature>
<dbReference type="PANTHER" id="PTHR42920:SF5">
    <property type="entry name" value="EAMA DOMAIN-CONTAINING PROTEIN"/>
    <property type="match status" value="1"/>
</dbReference>
<evidence type="ECO:0000256" key="6">
    <source>
        <dbReference type="ARBA" id="ARBA00023136"/>
    </source>
</evidence>
<evidence type="ECO:0000259" key="8">
    <source>
        <dbReference type="Pfam" id="PF00892"/>
    </source>
</evidence>
<evidence type="ECO:0000313" key="10">
    <source>
        <dbReference type="Proteomes" id="UP000322139"/>
    </source>
</evidence>
<evidence type="ECO:0000256" key="1">
    <source>
        <dbReference type="ARBA" id="ARBA00004651"/>
    </source>
</evidence>
<feature type="transmembrane region" description="Helical" evidence="7">
    <location>
        <begin position="273"/>
        <end position="289"/>
    </location>
</feature>
<comment type="caution">
    <text evidence="9">The sequence shown here is derived from an EMBL/GenBank/DDBJ whole genome shotgun (WGS) entry which is preliminary data.</text>
</comment>
<feature type="transmembrane region" description="Helical" evidence="7">
    <location>
        <begin position="153"/>
        <end position="172"/>
    </location>
</feature>